<proteinExistence type="predicted"/>
<gene>
    <name evidence="2" type="ORF">SAMN05421874_106100</name>
</gene>
<evidence type="ECO:0000313" key="2">
    <source>
        <dbReference type="EMBL" id="SDK24137.1"/>
    </source>
</evidence>
<reference evidence="2 3" key="1">
    <citation type="submission" date="2016-10" db="EMBL/GenBank/DDBJ databases">
        <authorList>
            <person name="de Groot N.N."/>
        </authorList>
    </citation>
    <scope>NUCLEOTIDE SEQUENCE [LARGE SCALE GENOMIC DNA]</scope>
    <source>
        <strain evidence="2 3">CGMCC 4.5681</strain>
    </source>
</reference>
<dbReference type="STRING" id="683260.SAMN05421874_106100"/>
<keyword evidence="3" id="KW-1185">Reference proteome</keyword>
<protein>
    <submittedName>
        <fullName evidence="2">Uncharacterized protein</fullName>
    </submittedName>
</protein>
<evidence type="ECO:0000256" key="1">
    <source>
        <dbReference type="SAM" id="MobiDB-lite"/>
    </source>
</evidence>
<dbReference type="OrthoDB" id="3535027at2"/>
<name>A0A1G9AA04_9ACTN</name>
<sequence>MSRAPEKGSPPPELALAPDFPGLGEDDGRGPYVDHGELRAVVKRLRKHLGTLRGNPQPSMSATWSGPGTVGEVAGLGNVGPAETGAWEVASSFGYNTKQAYEVFGDSYYRLLEQAERWADAVEQAISNYEKGHIDSSA</sequence>
<dbReference type="AlphaFoldDB" id="A0A1G9AA04"/>
<organism evidence="2 3">
    <name type="scientific">Nonomuraea maritima</name>
    <dbReference type="NCBI Taxonomy" id="683260"/>
    <lineage>
        <taxon>Bacteria</taxon>
        <taxon>Bacillati</taxon>
        <taxon>Actinomycetota</taxon>
        <taxon>Actinomycetes</taxon>
        <taxon>Streptosporangiales</taxon>
        <taxon>Streptosporangiaceae</taxon>
        <taxon>Nonomuraea</taxon>
    </lineage>
</organism>
<dbReference type="EMBL" id="FNFB01000006">
    <property type="protein sequence ID" value="SDK24137.1"/>
    <property type="molecule type" value="Genomic_DNA"/>
</dbReference>
<dbReference type="Proteomes" id="UP000198683">
    <property type="component" value="Unassembled WGS sequence"/>
</dbReference>
<dbReference type="RefSeq" id="WP_090763331.1">
    <property type="nucleotide sequence ID" value="NZ_FNFB01000006.1"/>
</dbReference>
<feature type="region of interest" description="Disordered" evidence="1">
    <location>
        <begin position="1"/>
        <end position="32"/>
    </location>
</feature>
<evidence type="ECO:0000313" key="3">
    <source>
        <dbReference type="Proteomes" id="UP000198683"/>
    </source>
</evidence>
<accession>A0A1G9AA04</accession>